<gene>
    <name evidence="2" type="ORF">GDO86_019639</name>
</gene>
<keyword evidence="1" id="KW-0472">Membrane</keyword>
<protein>
    <submittedName>
        <fullName evidence="2">Uncharacterized protein</fullName>
    </submittedName>
</protein>
<organism evidence="2 3">
    <name type="scientific">Hymenochirus boettgeri</name>
    <name type="common">Congo dwarf clawed frog</name>
    <dbReference type="NCBI Taxonomy" id="247094"/>
    <lineage>
        <taxon>Eukaryota</taxon>
        <taxon>Metazoa</taxon>
        <taxon>Chordata</taxon>
        <taxon>Craniata</taxon>
        <taxon>Vertebrata</taxon>
        <taxon>Euteleostomi</taxon>
        <taxon>Amphibia</taxon>
        <taxon>Batrachia</taxon>
        <taxon>Anura</taxon>
        <taxon>Pipoidea</taxon>
        <taxon>Pipidae</taxon>
        <taxon>Pipinae</taxon>
        <taxon>Hymenochirus</taxon>
    </lineage>
</organism>
<feature type="transmembrane region" description="Helical" evidence="1">
    <location>
        <begin position="59"/>
        <end position="80"/>
    </location>
</feature>
<evidence type="ECO:0000313" key="3">
    <source>
        <dbReference type="Proteomes" id="UP000812440"/>
    </source>
</evidence>
<keyword evidence="1" id="KW-0812">Transmembrane</keyword>
<dbReference type="Proteomes" id="UP000812440">
    <property type="component" value="Unassembled WGS sequence"/>
</dbReference>
<evidence type="ECO:0000256" key="1">
    <source>
        <dbReference type="SAM" id="Phobius"/>
    </source>
</evidence>
<evidence type="ECO:0000313" key="2">
    <source>
        <dbReference type="EMBL" id="KAG8430970.1"/>
    </source>
</evidence>
<keyword evidence="1" id="KW-1133">Transmembrane helix</keyword>
<keyword evidence="3" id="KW-1185">Reference proteome</keyword>
<name>A0A8T2IIS0_9PIPI</name>
<accession>A0A8T2IIS0</accession>
<proteinExistence type="predicted"/>
<sequence>MAVDSPSDPYFCDRNSHFIFSRVGKEMEAWPFRLGGLPGDDDHFPSIRGKSMYQPCTHAYLRLLYIPHCMACPCLLVLLIKITQKSLILRDLYGSRSLGLM</sequence>
<dbReference type="EMBL" id="JAACNH010000453">
    <property type="protein sequence ID" value="KAG8430970.1"/>
    <property type="molecule type" value="Genomic_DNA"/>
</dbReference>
<reference evidence="2" key="1">
    <citation type="thesis" date="2020" institute="ProQuest LLC" country="789 East Eisenhower Parkway, Ann Arbor, MI, USA">
        <title>Comparative Genomics and Chromosome Evolution.</title>
        <authorList>
            <person name="Mudd A.B."/>
        </authorList>
    </citation>
    <scope>NUCLEOTIDE SEQUENCE</scope>
    <source>
        <strain evidence="2">Female2</strain>
        <tissue evidence="2">Blood</tissue>
    </source>
</reference>
<comment type="caution">
    <text evidence="2">The sequence shown here is derived from an EMBL/GenBank/DDBJ whole genome shotgun (WGS) entry which is preliminary data.</text>
</comment>
<dbReference type="AlphaFoldDB" id="A0A8T2IIS0"/>